<dbReference type="Pfam" id="PF03992">
    <property type="entry name" value="ABM"/>
    <property type="match status" value="1"/>
</dbReference>
<accession>A0A5C7F7E2</accession>
<feature type="domain" description="ABM" evidence="1">
    <location>
        <begin position="2"/>
        <end position="93"/>
    </location>
</feature>
<keyword evidence="2" id="KW-0560">Oxidoreductase</keyword>
<dbReference type="PROSITE" id="PS51725">
    <property type="entry name" value="ABM"/>
    <property type="match status" value="1"/>
</dbReference>
<dbReference type="KEGG" id="ahal:FTX54_006045"/>
<protein>
    <submittedName>
        <fullName evidence="2">Antibiotic biosynthesis monooxygenase</fullName>
        <ecNumber evidence="2">1.14.-.-</ecNumber>
    </submittedName>
</protein>
<reference evidence="2 3" key="1">
    <citation type="submission" date="2024-01" db="EMBL/GenBank/DDBJ databases">
        <title>Complete Genome Sequence of Alkalicoccus halolimnae BZ-SZ-XJ29T, a Moderately Halophilic Bacterium Isolated from a Salt Lake.</title>
        <authorList>
            <person name="Zhao B."/>
        </authorList>
    </citation>
    <scope>NUCLEOTIDE SEQUENCE [LARGE SCALE GENOMIC DNA]</scope>
    <source>
        <strain evidence="2 3">BZ-SZ-XJ29</strain>
    </source>
</reference>
<keyword evidence="2" id="KW-0503">Monooxygenase</keyword>
<dbReference type="InterPro" id="IPR007138">
    <property type="entry name" value="ABM_dom"/>
</dbReference>
<evidence type="ECO:0000313" key="3">
    <source>
        <dbReference type="Proteomes" id="UP000321816"/>
    </source>
</evidence>
<dbReference type="InterPro" id="IPR050404">
    <property type="entry name" value="Heme-degrading_MO"/>
</dbReference>
<dbReference type="GO" id="GO:0004497">
    <property type="term" value="F:monooxygenase activity"/>
    <property type="evidence" value="ECO:0007669"/>
    <property type="project" value="UniProtKB-KW"/>
</dbReference>
<keyword evidence="3" id="KW-1185">Reference proteome</keyword>
<dbReference type="Proteomes" id="UP000321816">
    <property type="component" value="Chromosome"/>
</dbReference>
<dbReference type="AlphaFoldDB" id="A0A5C7F7E2"/>
<dbReference type="EMBL" id="CP144914">
    <property type="protein sequence ID" value="WWD81107.1"/>
    <property type="molecule type" value="Genomic_DNA"/>
</dbReference>
<dbReference type="SUPFAM" id="SSF54909">
    <property type="entry name" value="Dimeric alpha+beta barrel"/>
    <property type="match status" value="1"/>
</dbReference>
<dbReference type="OrthoDB" id="384737at2"/>
<name>A0A5C7F7E2_9BACI</name>
<dbReference type="PANTHER" id="PTHR34474:SF2">
    <property type="entry name" value="SIGNAL TRANSDUCTION PROTEIN TRAP"/>
    <property type="match status" value="1"/>
</dbReference>
<dbReference type="InterPro" id="IPR011008">
    <property type="entry name" value="Dimeric_a/b-barrel"/>
</dbReference>
<organism evidence="2 3">
    <name type="scientific">Alkalicoccus halolimnae</name>
    <dbReference type="NCBI Taxonomy" id="1667239"/>
    <lineage>
        <taxon>Bacteria</taxon>
        <taxon>Bacillati</taxon>
        <taxon>Bacillota</taxon>
        <taxon>Bacilli</taxon>
        <taxon>Bacillales</taxon>
        <taxon>Bacillaceae</taxon>
        <taxon>Alkalicoccus</taxon>
    </lineage>
</organism>
<dbReference type="EC" id="1.14.-.-" evidence="2"/>
<dbReference type="Gene3D" id="3.30.70.100">
    <property type="match status" value="1"/>
</dbReference>
<sequence>MYVVMNQLHIPAEGRENVAARFADSAAKMKEIKGCLDFMYLEPEEEENYPVVLTKWESKDDYQSWINSDAFKDAHKKRRENLDSSPTQSNKIFEYEAVHHL</sequence>
<evidence type="ECO:0000313" key="2">
    <source>
        <dbReference type="EMBL" id="WWD81107.1"/>
    </source>
</evidence>
<evidence type="ECO:0000259" key="1">
    <source>
        <dbReference type="PROSITE" id="PS51725"/>
    </source>
</evidence>
<dbReference type="PANTHER" id="PTHR34474">
    <property type="entry name" value="SIGNAL TRANSDUCTION PROTEIN TRAP"/>
    <property type="match status" value="1"/>
</dbReference>
<gene>
    <name evidence="2" type="ORF">FTX54_006045</name>
</gene>
<dbReference type="RefSeq" id="WP_147803120.1">
    <property type="nucleotide sequence ID" value="NZ_CP144914.1"/>
</dbReference>
<proteinExistence type="predicted"/>